<dbReference type="Proteomes" id="UP000428333">
    <property type="component" value="Linkage Group LG10"/>
</dbReference>
<organism evidence="1 2">
    <name type="scientific">Rhododendron williamsianum</name>
    <dbReference type="NCBI Taxonomy" id="262921"/>
    <lineage>
        <taxon>Eukaryota</taxon>
        <taxon>Viridiplantae</taxon>
        <taxon>Streptophyta</taxon>
        <taxon>Embryophyta</taxon>
        <taxon>Tracheophyta</taxon>
        <taxon>Spermatophyta</taxon>
        <taxon>Magnoliopsida</taxon>
        <taxon>eudicotyledons</taxon>
        <taxon>Gunneridae</taxon>
        <taxon>Pentapetalae</taxon>
        <taxon>asterids</taxon>
        <taxon>Ericales</taxon>
        <taxon>Ericaceae</taxon>
        <taxon>Ericoideae</taxon>
        <taxon>Rhodoreae</taxon>
        <taxon>Rhododendron</taxon>
    </lineage>
</organism>
<dbReference type="AlphaFoldDB" id="A0A6A4KY78"/>
<evidence type="ECO:0000313" key="2">
    <source>
        <dbReference type="Proteomes" id="UP000428333"/>
    </source>
</evidence>
<protein>
    <submittedName>
        <fullName evidence="1">Uncharacterized protein</fullName>
    </submittedName>
</protein>
<gene>
    <name evidence="1" type="ORF">C3L33_17625</name>
</gene>
<reference evidence="1 2" key="1">
    <citation type="journal article" date="2019" name="Genome Biol. Evol.">
        <title>The Rhododendron genome and chromosomal organization provide insight into shared whole-genome duplications across the heath family (Ericaceae).</title>
        <authorList>
            <person name="Soza V.L."/>
            <person name="Lindsley D."/>
            <person name="Waalkes A."/>
            <person name="Ramage E."/>
            <person name="Patwardhan R.P."/>
            <person name="Burton J.N."/>
            <person name="Adey A."/>
            <person name="Kumar A."/>
            <person name="Qiu R."/>
            <person name="Shendure J."/>
            <person name="Hall B."/>
        </authorList>
    </citation>
    <scope>NUCLEOTIDE SEQUENCE [LARGE SCALE GENOMIC DNA]</scope>
    <source>
        <strain evidence="1">RSF 1966-606</strain>
    </source>
</reference>
<dbReference type="OrthoDB" id="1000207at2759"/>
<keyword evidence="2" id="KW-1185">Reference proteome</keyword>
<sequence length="95" mass="10482">MLLPELRHQRKTQKSRSISSCILASLGSTLGQLHRMASEHRCLSLLLDREWFCIAGGFFINVAVISVTATICSAEDVSEQCNDITLNSASFLLKV</sequence>
<comment type="caution">
    <text evidence="1">The sequence shown here is derived from an EMBL/GenBank/DDBJ whole genome shotgun (WGS) entry which is preliminary data.</text>
</comment>
<dbReference type="EMBL" id="QEFC01002809">
    <property type="protein sequence ID" value="KAE9450475.1"/>
    <property type="molecule type" value="Genomic_DNA"/>
</dbReference>
<feature type="non-terminal residue" evidence="1">
    <location>
        <position position="1"/>
    </location>
</feature>
<proteinExistence type="predicted"/>
<evidence type="ECO:0000313" key="1">
    <source>
        <dbReference type="EMBL" id="KAE9450475.1"/>
    </source>
</evidence>
<accession>A0A6A4KY78</accession>
<name>A0A6A4KY78_9ERIC</name>